<proteinExistence type="inferred from homology"/>
<evidence type="ECO:0000256" key="7">
    <source>
        <dbReference type="ARBA" id="ARBA00022982"/>
    </source>
</evidence>
<evidence type="ECO:0000256" key="11">
    <source>
        <dbReference type="ARBA" id="ARBA00037975"/>
    </source>
</evidence>
<dbReference type="SUPFAM" id="SSF81342">
    <property type="entry name" value="Transmembrane di-heme cytochromes"/>
    <property type="match status" value="1"/>
</dbReference>
<reference evidence="14" key="1">
    <citation type="submission" date="2018-06" db="EMBL/GenBank/DDBJ databases">
        <authorList>
            <person name="Zhirakovskaya E."/>
        </authorList>
    </citation>
    <scope>NUCLEOTIDE SEQUENCE</scope>
</reference>
<comment type="subcellular location">
    <subcellularLocation>
        <location evidence="1">Cell membrane</location>
        <topology evidence="1">Multi-pass membrane protein</topology>
    </subcellularLocation>
</comment>
<evidence type="ECO:0000256" key="8">
    <source>
        <dbReference type="ARBA" id="ARBA00022989"/>
    </source>
</evidence>
<accession>A0A3B0RTG8</accession>
<evidence type="ECO:0000259" key="13">
    <source>
        <dbReference type="Pfam" id="PF01292"/>
    </source>
</evidence>
<protein>
    <recommendedName>
        <fullName evidence="13">Cytochrome b561 bacterial/Ni-hydrogenase domain-containing protein</fullName>
    </recommendedName>
</protein>
<feature type="transmembrane region" description="Helical" evidence="12">
    <location>
        <begin position="150"/>
        <end position="171"/>
    </location>
</feature>
<feature type="domain" description="Cytochrome b561 bacterial/Ni-hydrogenase" evidence="13">
    <location>
        <begin position="10"/>
        <end position="181"/>
    </location>
</feature>
<gene>
    <name evidence="14" type="ORF">MNBD_ALPHA02-330</name>
</gene>
<evidence type="ECO:0000256" key="3">
    <source>
        <dbReference type="ARBA" id="ARBA00022475"/>
    </source>
</evidence>
<keyword evidence="5 12" id="KW-0812">Transmembrane</keyword>
<feature type="transmembrane region" description="Helical" evidence="12">
    <location>
        <begin position="94"/>
        <end position="115"/>
    </location>
</feature>
<dbReference type="GO" id="GO:0020037">
    <property type="term" value="F:heme binding"/>
    <property type="evidence" value="ECO:0007669"/>
    <property type="project" value="TreeGrafter"/>
</dbReference>
<keyword evidence="2" id="KW-0813">Transport</keyword>
<keyword evidence="6" id="KW-0479">Metal-binding</keyword>
<dbReference type="GO" id="GO:0009055">
    <property type="term" value="F:electron transfer activity"/>
    <property type="evidence" value="ECO:0007669"/>
    <property type="project" value="InterPro"/>
</dbReference>
<evidence type="ECO:0000256" key="4">
    <source>
        <dbReference type="ARBA" id="ARBA00022617"/>
    </source>
</evidence>
<comment type="similarity">
    <text evidence="11">Belongs to the cytochrome b561 family.</text>
</comment>
<evidence type="ECO:0000256" key="12">
    <source>
        <dbReference type="SAM" id="Phobius"/>
    </source>
</evidence>
<sequence length="189" mass="21463">MALKNTEISYGSVAKAFHWGMFIILAGLVILGNYMSDLPTDTPDQVSYKFDLYGLHKSFGILILFLVVLRLIWRKMNSVPKMPDTMSRLENVSAHAMHMLLYAIMLLQPVFGWLLSSYESNAVKFFGLELPALVGKNKEMGELFEELHEVTAGLLVTAFVVHVAAALYHHYVRKDDVMDRMSLRPKKPE</sequence>
<name>A0A3B0RTG8_9ZZZZ</name>
<dbReference type="GO" id="GO:0046872">
    <property type="term" value="F:metal ion binding"/>
    <property type="evidence" value="ECO:0007669"/>
    <property type="project" value="UniProtKB-KW"/>
</dbReference>
<dbReference type="AlphaFoldDB" id="A0A3B0RTG8"/>
<dbReference type="PANTHER" id="PTHR30529:SF1">
    <property type="entry name" value="CYTOCHROME B561 HOMOLOG 2"/>
    <property type="match status" value="1"/>
</dbReference>
<feature type="transmembrane region" description="Helical" evidence="12">
    <location>
        <begin position="16"/>
        <end position="35"/>
    </location>
</feature>
<organism evidence="14">
    <name type="scientific">hydrothermal vent metagenome</name>
    <dbReference type="NCBI Taxonomy" id="652676"/>
    <lineage>
        <taxon>unclassified sequences</taxon>
        <taxon>metagenomes</taxon>
        <taxon>ecological metagenomes</taxon>
    </lineage>
</organism>
<evidence type="ECO:0000313" key="14">
    <source>
        <dbReference type="EMBL" id="VAV97074.1"/>
    </source>
</evidence>
<dbReference type="Pfam" id="PF01292">
    <property type="entry name" value="Ni_hydr_CYTB"/>
    <property type="match status" value="1"/>
</dbReference>
<keyword evidence="4" id="KW-0349">Heme</keyword>
<dbReference type="Gene3D" id="1.20.950.20">
    <property type="entry name" value="Transmembrane di-heme cytochromes, Chain C"/>
    <property type="match status" value="1"/>
</dbReference>
<evidence type="ECO:0000256" key="5">
    <source>
        <dbReference type="ARBA" id="ARBA00022692"/>
    </source>
</evidence>
<dbReference type="EMBL" id="UOED01000113">
    <property type="protein sequence ID" value="VAV97074.1"/>
    <property type="molecule type" value="Genomic_DNA"/>
</dbReference>
<feature type="transmembrane region" description="Helical" evidence="12">
    <location>
        <begin position="55"/>
        <end position="73"/>
    </location>
</feature>
<dbReference type="InterPro" id="IPR016174">
    <property type="entry name" value="Di-haem_cyt_TM"/>
</dbReference>
<keyword evidence="8 12" id="KW-1133">Transmembrane helix</keyword>
<dbReference type="GO" id="GO:0005886">
    <property type="term" value="C:plasma membrane"/>
    <property type="evidence" value="ECO:0007669"/>
    <property type="project" value="UniProtKB-SubCell"/>
</dbReference>
<keyword evidence="9" id="KW-0408">Iron</keyword>
<evidence type="ECO:0000256" key="2">
    <source>
        <dbReference type="ARBA" id="ARBA00022448"/>
    </source>
</evidence>
<evidence type="ECO:0000256" key="9">
    <source>
        <dbReference type="ARBA" id="ARBA00023004"/>
    </source>
</evidence>
<evidence type="ECO:0000256" key="10">
    <source>
        <dbReference type="ARBA" id="ARBA00023136"/>
    </source>
</evidence>
<dbReference type="InterPro" id="IPR011577">
    <property type="entry name" value="Cyt_b561_bac/Ni-Hgenase"/>
</dbReference>
<dbReference type="PANTHER" id="PTHR30529">
    <property type="entry name" value="CYTOCHROME B561"/>
    <property type="match status" value="1"/>
</dbReference>
<keyword evidence="3" id="KW-1003">Cell membrane</keyword>
<keyword evidence="7" id="KW-0249">Electron transport</keyword>
<evidence type="ECO:0000256" key="1">
    <source>
        <dbReference type="ARBA" id="ARBA00004651"/>
    </source>
</evidence>
<dbReference type="InterPro" id="IPR052168">
    <property type="entry name" value="Cytochrome_b561_oxidase"/>
</dbReference>
<dbReference type="GO" id="GO:0022904">
    <property type="term" value="P:respiratory electron transport chain"/>
    <property type="evidence" value="ECO:0007669"/>
    <property type="project" value="InterPro"/>
</dbReference>
<evidence type="ECO:0000256" key="6">
    <source>
        <dbReference type="ARBA" id="ARBA00022723"/>
    </source>
</evidence>
<keyword evidence="10 12" id="KW-0472">Membrane</keyword>